<organism evidence="1 2">
    <name type="scientific">Pilimelia terevasa</name>
    <dbReference type="NCBI Taxonomy" id="53372"/>
    <lineage>
        <taxon>Bacteria</taxon>
        <taxon>Bacillati</taxon>
        <taxon>Actinomycetota</taxon>
        <taxon>Actinomycetes</taxon>
        <taxon>Micromonosporales</taxon>
        <taxon>Micromonosporaceae</taxon>
        <taxon>Pilimelia</taxon>
    </lineage>
</organism>
<accession>A0A8J3BCB2</accession>
<name>A0A8J3BCB2_9ACTN</name>
<dbReference type="Proteomes" id="UP000662200">
    <property type="component" value="Unassembled WGS sequence"/>
</dbReference>
<comment type="caution">
    <text evidence="1">The sequence shown here is derived from an EMBL/GenBank/DDBJ whole genome shotgun (WGS) entry which is preliminary data.</text>
</comment>
<gene>
    <name evidence="1" type="ORF">GCM10010124_00020</name>
</gene>
<protein>
    <recommendedName>
        <fullName evidence="3">Transposase</fullName>
    </recommendedName>
</protein>
<dbReference type="EMBL" id="BMQC01000001">
    <property type="protein sequence ID" value="GGK11390.1"/>
    <property type="molecule type" value="Genomic_DNA"/>
</dbReference>
<evidence type="ECO:0008006" key="3">
    <source>
        <dbReference type="Google" id="ProtNLM"/>
    </source>
</evidence>
<reference evidence="1" key="2">
    <citation type="submission" date="2020-09" db="EMBL/GenBank/DDBJ databases">
        <authorList>
            <person name="Sun Q."/>
            <person name="Ohkuma M."/>
        </authorList>
    </citation>
    <scope>NUCLEOTIDE SEQUENCE</scope>
    <source>
        <strain evidence="1">JCM 3091</strain>
    </source>
</reference>
<sequence length="141" mass="16018">MSWQASKTWKASNDPDFTAKMRRVLDLYDRPPAGGRVICADEFGPLNLQPRPGRGWRKTGRPLRLRATYTRDQGVRHMIAALDLATGRIHYRIRYHCGPIEAMLPDSPWGPDQAVKADIFTAGLLHRRKVRRRVPRSGSCG</sequence>
<evidence type="ECO:0000313" key="1">
    <source>
        <dbReference type="EMBL" id="GGK11390.1"/>
    </source>
</evidence>
<evidence type="ECO:0000313" key="2">
    <source>
        <dbReference type="Proteomes" id="UP000662200"/>
    </source>
</evidence>
<keyword evidence="2" id="KW-1185">Reference proteome</keyword>
<proteinExistence type="predicted"/>
<dbReference type="AlphaFoldDB" id="A0A8J3BCB2"/>
<reference evidence="1" key="1">
    <citation type="journal article" date="2014" name="Int. J. Syst. Evol. Microbiol.">
        <title>Complete genome sequence of Corynebacterium casei LMG S-19264T (=DSM 44701T), isolated from a smear-ripened cheese.</title>
        <authorList>
            <consortium name="US DOE Joint Genome Institute (JGI-PGF)"/>
            <person name="Walter F."/>
            <person name="Albersmeier A."/>
            <person name="Kalinowski J."/>
            <person name="Ruckert C."/>
        </authorList>
    </citation>
    <scope>NUCLEOTIDE SEQUENCE</scope>
    <source>
        <strain evidence="1">JCM 3091</strain>
    </source>
</reference>